<dbReference type="SUPFAM" id="SSF81296">
    <property type="entry name" value="E set domains"/>
    <property type="match status" value="1"/>
</dbReference>
<dbReference type="Proteomes" id="UP000494040">
    <property type="component" value="Unassembled WGS sequence"/>
</dbReference>
<dbReference type="InterPro" id="IPR014756">
    <property type="entry name" value="Ig_E-set"/>
</dbReference>
<keyword evidence="7" id="KW-1185">Reference proteome</keyword>
<accession>A0A8I6SBP2</accession>
<evidence type="ECO:0008006" key="8">
    <source>
        <dbReference type="Google" id="ProtNLM"/>
    </source>
</evidence>
<evidence type="ECO:0000313" key="6">
    <source>
        <dbReference type="EnsemblMetazoa" id="XP_014260938.1"/>
    </source>
</evidence>
<feature type="domain" description="Hemocyanin middle" evidence="3">
    <location>
        <begin position="164"/>
        <end position="434"/>
    </location>
</feature>
<dbReference type="PANTHER" id="PTHR11511:SF5">
    <property type="entry name" value="FAT-BODY PROTEIN 1-RELATED"/>
    <property type="match status" value="1"/>
</dbReference>
<dbReference type="Pfam" id="PF00372">
    <property type="entry name" value="Hemocyanin_M"/>
    <property type="match status" value="1"/>
</dbReference>
<dbReference type="InterPro" id="IPR013788">
    <property type="entry name" value="Hemocyanin/hexamerin"/>
</dbReference>
<dbReference type="Pfam" id="PF03722">
    <property type="entry name" value="Hemocyanin_N"/>
    <property type="match status" value="1"/>
</dbReference>
<feature type="domain" description="Hemocyanin C-terminal" evidence="5">
    <location>
        <begin position="453"/>
        <end position="705"/>
    </location>
</feature>
<dbReference type="InterPro" id="IPR005204">
    <property type="entry name" value="Hemocyanin_N"/>
</dbReference>
<dbReference type="PANTHER" id="PTHR11511">
    <property type="entry name" value="LARVAL STORAGE PROTEIN/PHENOLOXIDASE"/>
    <property type="match status" value="1"/>
</dbReference>
<feature type="domain" description="Hemocyanin N-terminal" evidence="4">
    <location>
        <begin position="34"/>
        <end position="152"/>
    </location>
</feature>
<feature type="signal peptide" evidence="2">
    <location>
        <begin position="1"/>
        <end position="17"/>
    </location>
</feature>
<dbReference type="InterPro" id="IPR008922">
    <property type="entry name" value="Di-copper_centre_dom_sf"/>
</dbReference>
<dbReference type="Pfam" id="PF03723">
    <property type="entry name" value="Hemocyanin_C"/>
    <property type="match status" value="1"/>
</dbReference>
<evidence type="ECO:0000256" key="2">
    <source>
        <dbReference type="SAM" id="SignalP"/>
    </source>
</evidence>
<reference evidence="6" key="1">
    <citation type="submission" date="2022-01" db="UniProtKB">
        <authorList>
            <consortium name="EnsemblMetazoa"/>
        </authorList>
    </citation>
    <scope>IDENTIFICATION</scope>
</reference>
<dbReference type="AlphaFoldDB" id="A0A8I6SBP2"/>
<dbReference type="Gene3D" id="1.10.1280.10">
    <property type="entry name" value="Di-copper center containing domain from catechol oxidase"/>
    <property type="match status" value="1"/>
</dbReference>
<dbReference type="GO" id="GO:0045735">
    <property type="term" value="F:nutrient reservoir activity"/>
    <property type="evidence" value="ECO:0007669"/>
    <property type="project" value="UniProtKB-KW"/>
</dbReference>
<protein>
    <recommendedName>
        <fullName evidence="8">Hexamerin</fullName>
    </recommendedName>
</protein>
<dbReference type="Gene3D" id="2.60.40.1520">
    <property type="entry name" value="Hemocyanin, C-terminal domain"/>
    <property type="match status" value="1"/>
</dbReference>
<dbReference type="SUPFAM" id="SSF48056">
    <property type="entry name" value="Di-copper centre-containing domain"/>
    <property type="match status" value="1"/>
</dbReference>
<evidence type="ECO:0000313" key="7">
    <source>
        <dbReference type="Proteomes" id="UP000494040"/>
    </source>
</evidence>
<proteinExistence type="predicted"/>
<dbReference type="InterPro" id="IPR000896">
    <property type="entry name" value="Hemocyanin/hexamerin_mid_dom"/>
</dbReference>
<dbReference type="RefSeq" id="XP_014260938.1">
    <property type="nucleotide sequence ID" value="XM_014405452.2"/>
</dbReference>
<dbReference type="GO" id="GO:0005615">
    <property type="term" value="C:extracellular space"/>
    <property type="evidence" value="ECO:0007669"/>
    <property type="project" value="UniProtKB-ARBA"/>
</dbReference>
<keyword evidence="2" id="KW-0732">Signal</keyword>
<dbReference type="InterPro" id="IPR036697">
    <property type="entry name" value="Hemocyanin_N_sf"/>
</dbReference>
<feature type="chain" id="PRO_5035314418" description="Hexamerin" evidence="2">
    <location>
        <begin position="18"/>
        <end position="707"/>
    </location>
</feature>
<evidence type="ECO:0000259" key="4">
    <source>
        <dbReference type="Pfam" id="PF03722"/>
    </source>
</evidence>
<dbReference type="OMA" id="FRFPENM"/>
<dbReference type="InterPro" id="IPR005203">
    <property type="entry name" value="Hemocyanin_C"/>
</dbReference>
<dbReference type="Gene3D" id="1.20.1370.10">
    <property type="entry name" value="Hemocyanin, N-terminal domain"/>
    <property type="match status" value="1"/>
</dbReference>
<dbReference type="SUPFAM" id="SSF48050">
    <property type="entry name" value="Hemocyanin, N-terminal domain"/>
    <property type="match status" value="1"/>
</dbReference>
<dbReference type="GeneID" id="106673360"/>
<keyword evidence="1" id="KW-0758">Storage protein</keyword>
<dbReference type="OrthoDB" id="6371642at2759"/>
<dbReference type="PROSITE" id="PS00210">
    <property type="entry name" value="HEMOCYANIN_2"/>
    <property type="match status" value="1"/>
</dbReference>
<dbReference type="EnsemblMetazoa" id="XM_014405452.2">
    <property type="protein sequence ID" value="XP_014260938.1"/>
    <property type="gene ID" value="LOC106673360"/>
</dbReference>
<evidence type="ECO:0000259" key="5">
    <source>
        <dbReference type="Pfam" id="PF03723"/>
    </source>
</evidence>
<dbReference type="InterPro" id="IPR037020">
    <property type="entry name" value="Hemocyanin_C_sf"/>
</dbReference>
<evidence type="ECO:0000259" key="3">
    <source>
        <dbReference type="Pfam" id="PF00372"/>
    </source>
</evidence>
<dbReference type="PRINTS" id="PR00187">
    <property type="entry name" value="HAEMOCYANIN"/>
</dbReference>
<dbReference type="KEGG" id="clec:106673360"/>
<evidence type="ECO:0000256" key="1">
    <source>
        <dbReference type="ARBA" id="ARBA00022761"/>
    </source>
</evidence>
<organism evidence="6 7">
    <name type="scientific">Cimex lectularius</name>
    <name type="common">Bed bug</name>
    <name type="synonym">Acanthia lectularia</name>
    <dbReference type="NCBI Taxonomy" id="79782"/>
    <lineage>
        <taxon>Eukaryota</taxon>
        <taxon>Metazoa</taxon>
        <taxon>Ecdysozoa</taxon>
        <taxon>Arthropoda</taxon>
        <taxon>Hexapoda</taxon>
        <taxon>Insecta</taxon>
        <taxon>Pterygota</taxon>
        <taxon>Neoptera</taxon>
        <taxon>Paraneoptera</taxon>
        <taxon>Hemiptera</taxon>
        <taxon>Heteroptera</taxon>
        <taxon>Panheteroptera</taxon>
        <taxon>Cimicomorpha</taxon>
        <taxon>Cimicidae</taxon>
        <taxon>Cimex</taxon>
    </lineage>
</organism>
<name>A0A8I6SBP2_CIMLE</name>
<sequence length="707" mass="82149">MMRVAVLVLLTILVSLTRDIVGSGSVSNDHPSKQKQYDEILIGYTSKSSSEDVPDLARLKSFKKIVNGKSSPFFKDLKVVDEVQKILNHKGFRKTGVFDLLDYEMRHQTIKLYELFSSVSDWRDLKNIINALNGKVHPEQLNYALATTTFHHFNNFRLAPPNWFEVYPNYLLPAATLRELYRRKMKGMKETVIYVNIANETVHGKNSYFNAFSDTDPESKLRYFRDDTGLSNMFINWHMHFPNWRPVGKIPKTQSWEDRGHLFYYFHQQLLSRYNLERINNKMEPVDGLSWDKVEMGRYVLDLLDNDGDPIPGRHAGAPNIQNTWWKRVNDLTGLQHRISQVVDSNLILTTSCYHLEELRKGSEIYQLGNTILGTGNSSHPEYYGSYFFEGTDAVNIMGKGDIADNKEPGFFFKMLTTLRDPIFYSMLENIRSFIQDYTNTYISNYKDLDEMYDYEGLSLDSVKINNELTTYFDYEEIDVTKVIDLAPNEKLEDIKYKAKILKLNHKPFSYTVKVTANNSYLKSNNTGEPPQVMFRLFLGPKHDWKGRLMDFQSAIHYFVEIDRFPINLKEGTTETTRNSKDSSIYVDGELNYAKVIEMMKSGKRTGKDWNLDYTKEISFCGLPSNLMLPKGEPHGNKFRIISLITPFKPEEQGEVIREFKSFPLCGNLKMMDHWTGFPFDRIGSIHDDYFKPPFALQQELTIFHTD</sequence>